<evidence type="ECO:0000313" key="2">
    <source>
        <dbReference type="EMBL" id="QJX46230.1"/>
    </source>
</evidence>
<dbReference type="AlphaFoldDB" id="A0A6M6BE19"/>
<sequence>MTPPIFHNRRIIWESKAKLVGVISISFLFVAAAFWTRDQSSSFMFWGSILFWGGGGLMLLYKLLNPKNLFVTHNSALGKQVIAEEFKAAQASLGPFSYDAAGFLLTQELGTAYYAWGDLESVFGYKRDEYVTDEICLDLFFGNTSSLTLTESTLGWYQFLIKLQQHVPSISPDWQMIIAVPAFETRLILLFDKASRPQHQVEPLCYKE</sequence>
<reference evidence="2 3" key="1">
    <citation type="submission" date="2020-05" db="EMBL/GenBank/DDBJ databases">
        <title>Complete genome sequence of Hymenobacter sp. TS19 in Coasted Sand Dune.</title>
        <authorList>
            <person name="Lee J.-H."/>
            <person name="Jung J.-H."/>
            <person name="Jeong S."/>
            <person name="Zhao L."/>
            <person name="Kim M.-K."/>
            <person name="Seo H.-S."/>
            <person name="Lim S."/>
        </authorList>
    </citation>
    <scope>NUCLEOTIDE SEQUENCE [LARGE SCALE GENOMIC DNA]</scope>
    <source>
        <strain evidence="2 3">TS19</strain>
    </source>
</reference>
<keyword evidence="1" id="KW-1133">Transmembrane helix</keyword>
<keyword evidence="1" id="KW-0472">Membrane</keyword>
<accession>A0A6M6BE19</accession>
<organism evidence="2 3">
    <name type="scientific">Hymenobacter taeanensis</name>
    <dbReference type="NCBI Taxonomy" id="2735321"/>
    <lineage>
        <taxon>Bacteria</taxon>
        <taxon>Pseudomonadati</taxon>
        <taxon>Bacteroidota</taxon>
        <taxon>Cytophagia</taxon>
        <taxon>Cytophagales</taxon>
        <taxon>Hymenobacteraceae</taxon>
        <taxon>Hymenobacter</taxon>
    </lineage>
</organism>
<dbReference type="EMBL" id="CP053538">
    <property type="protein sequence ID" value="QJX46230.1"/>
    <property type="molecule type" value="Genomic_DNA"/>
</dbReference>
<gene>
    <name evidence="2" type="ORF">HMJ29_04455</name>
</gene>
<evidence type="ECO:0000313" key="3">
    <source>
        <dbReference type="Proteomes" id="UP000501623"/>
    </source>
</evidence>
<keyword evidence="3" id="KW-1185">Reference proteome</keyword>
<dbReference type="KEGG" id="hts:HMJ29_04455"/>
<protein>
    <submittedName>
        <fullName evidence="2">Uncharacterized protein</fullName>
    </submittedName>
</protein>
<feature type="transmembrane region" description="Helical" evidence="1">
    <location>
        <begin position="43"/>
        <end position="64"/>
    </location>
</feature>
<dbReference type="RefSeq" id="WP_171590337.1">
    <property type="nucleotide sequence ID" value="NZ_CP053538.1"/>
</dbReference>
<feature type="transmembrane region" description="Helical" evidence="1">
    <location>
        <begin position="19"/>
        <end position="37"/>
    </location>
</feature>
<proteinExistence type="predicted"/>
<name>A0A6M6BE19_9BACT</name>
<evidence type="ECO:0000256" key="1">
    <source>
        <dbReference type="SAM" id="Phobius"/>
    </source>
</evidence>
<dbReference type="Proteomes" id="UP000501623">
    <property type="component" value="Chromosome"/>
</dbReference>
<keyword evidence="1" id="KW-0812">Transmembrane</keyword>